<reference evidence="2 3" key="1">
    <citation type="submission" date="2024-01" db="EMBL/GenBank/DDBJ databases">
        <title>Genome assemblies of Stephania.</title>
        <authorList>
            <person name="Yang L."/>
        </authorList>
    </citation>
    <scope>NUCLEOTIDE SEQUENCE [LARGE SCALE GENOMIC DNA]</scope>
    <source>
        <strain evidence="2">JXDWG</strain>
        <tissue evidence="2">Leaf</tissue>
    </source>
</reference>
<proteinExistence type="predicted"/>
<evidence type="ECO:0000256" key="1">
    <source>
        <dbReference type="SAM" id="MobiDB-lite"/>
    </source>
</evidence>
<organism evidence="2 3">
    <name type="scientific">Stephania cephalantha</name>
    <dbReference type="NCBI Taxonomy" id="152367"/>
    <lineage>
        <taxon>Eukaryota</taxon>
        <taxon>Viridiplantae</taxon>
        <taxon>Streptophyta</taxon>
        <taxon>Embryophyta</taxon>
        <taxon>Tracheophyta</taxon>
        <taxon>Spermatophyta</taxon>
        <taxon>Magnoliopsida</taxon>
        <taxon>Ranunculales</taxon>
        <taxon>Menispermaceae</taxon>
        <taxon>Menispermoideae</taxon>
        <taxon>Cissampelideae</taxon>
        <taxon>Stephania</taxon>
    </lineage>
</organism>
<name>A0AAP0NKI5_9MAGN</name>
<dbReference type="EMBL" id="JBBNAG010000008">
    <property type="protein sequence ID" value="KAK9111217.1"/>
    <property type="molecule type" value="Genomic_DNA"/>
</dbReference>
<feature type="compositionally biased region" description="Basic and acidic residues" evidence="1">
    <location>
        <begin position="35"/>
        <end position="59"/>
    </location>
</feature>
<sequence>MARARRQTAAPASGMAAEGAAAVAAARGPATTPASEEKGKKRREKKEVAMARGGSRSDADATTQRGGSVASEQRHGVTGEELRARHSADSATPARTMWRRGEMAAAVRVVAAMAQ</sequence>
<dbReference type="Proteomes" id="UP001419268">
    <property type="component" value="Unassembled WGS sequence"/>
</dbReference>
<feature type="region of interest" description="Disordered" evidence="1">
    <location>
        <begin position="1"/>
        <end position="97"/>
    </location>
</feature>
<dbReference type="AlphaFoldDB" id="A0AAP0NKI5"/>
<protein>
    <submittedName>
        <fullName evidence="2">Uncharacterized protein</fullName>
    </submittedName>
</protein>
<accession>A0AAP0NKI5</accession>
<comment type="caution">
    <text evidence="2">The sequence shown here is derived from an EMBL/GenBank/DDBJ whole genome shotgun (WGS) entry which is preliminary data.</text>
</comment>
<evidence type="ECO:0000313" key="3">
    <source>
        <dbReference type="Proteomes" id="UP001419268"/>
    </source>
</evidence>
<keyword evidence="3" id="KW-1185">Reference proteome</keyword>
<gene>
    <name evidence="2" type="ORF">Scep_018736</name>
</gene>
<feature type="compositionally biased region" description="Low complexity" evidence="1">
    <location>
        <begin position="8"/>
        <end position="34"/>
    </location>
</feature>
<evidence type="ECO:0000313" key="2">
    <source>
        <dbReference type="EMBL" id="KAK9111217.1"/>
    </source>
</evidence>
<feature type="compositionally biased region" description="Basic and acidic residues" evidence="1">
    <location>
        <begin position="72"/>
        <end position="88"/>
    </location>
</feature>